<sequence length="130" mass="14066">MCLVFTCGETTFRKQVEGYEGVVCRCHNCGNYSATVVRSKPWFTFCFVPVVPLSMHGYEDVTCSICNFAQPLEHRQDVQQMRGGGGQGMPMQPQGPYPPQGGTPGGAPPQGWGGAPVGAPPDPNKPMNYR</sequence>
<evidence type="ECO:0000313" key="3">
    <source>
        <dbReference type="Proteomes" id="UP001174691"/>
    </source>
</evidence>
<feature type="region of interest" description="Disordered" evidence="1">
    <location>
        <begin position="77"/>
        <end position="130"/>
    </location>
</feature>
<dbReference type="PANTHER" id="PTHR28139">
    <property type="entry name" value="UPF0768 PROTEIN YBL029C-A"/>
    <property type="match status" value="1"/>
</dbReference>
<reference evidence="2" key="1">
    <citation type="submission" date="2022-07" db="EMBL/GenBank/DDBJ databases">
        <title>Fungi with potential for degradation of polypropylene.</title>
        <authorList>
            <person name="Gostincar C."/>
        </authorList>
    </citation>
    <scope>NUCLEOTIDE SEQUENCE</scope>
    <source>
        <strain evidence="2">EXF-13287</strain>
    </source>
</reference>
<comment type="caution">
    <text evidence="2">The sequence shown here is derived from an EMBL/GenBank/DDBJ whole genome shotgun (WGS) entry which is preliminary data.</text>
</comment>
<accession>A0AA38R8A5</accession>
<gene>
    <name evidence="2" type="ORF">NKR19_g9869</name>
</gene>
<evidence type="ECO:0008006" key="4">
    <source>
        <dbReference type="Google" id="ProtNLM"/>
    </source>
</evidence>
<dbReference type="Proteomes" id="UP001174691">
    <property type="component" value="Unassembled WGS sequence"/>
</dbReference>
<proteinExistence type="predicted"/>
<dbReference type="EMBL" id="JANBVN010000268">
    <property type="protein sequence ID" value="KAJ9130491.1"/>
    <property type="molecule type" value="Genomic_DNA"/>
</dbReference>
<dbReference type="PANTHER" id="PTHR28139:SF1">
    <property type="entry name" value="UPF0768 PROTEIN YBL029C-A"/>
    <property type="match status" value="1"/>
</dbReference>
<protein>
    <recommendedName>
        <fullName evidence="4">Rhodopsin family protein</fullName>
    </recommendedName>
</protein>
<dbReference type="AlphaFoldDB" id="A0AA38R8A5"/>
<keyword evidence="3" id="KW-1185">Reference proteome</keyword>
<evidence type="ECO:0000256" key="1">
    <source>
        <dbReference type="SAM" id="MobiDB-lite"/>
    </source>
</evidence>
<evidence type="ECO:0000313" key="2">
    <source>
        <dbReference type="EMBL" id="KAJ9130491.1"/>
    </source>
</evidence>
<name>A0AA38R8A5_9PEZI</name>
<organism evidence="2 3">
    <name type="scientific">Coniochaeta hoffmannii</name>
    <dbReference type="NCBI Taxonomy" id="91930"/>
    <lineage>
        <taxon>Eukaryota</taxon>
        <taxon>Fungi</taxon>
        <taxon>Dikarya</taxon>
        <taxon>Ascomycota</taxon>
        <taxon>Pezizomycotina</taxon>
        <taxon>Sordariomycetes</taxon>
        <taxon>Sordariomycetidae</taxon>
        <taxon>Coniochaetales</taxon>
        <taxon>Coniochaetaceae</taxon>
        <taxon>Coniochaeta</taxon>
    </lineage>
</organism>